<protein>
    <submittedName>
        <fullName evidence="1">Uncharacterized protein</fullName>
    </submittedName>
</protein>
<gene>
    <name evidence="1" type="ORF">CHS0354_025937</name>
</gene>
<dbReference type="Proteomes" id="UP001195483">
    <property type="component" value="Unassembled WGS sequence"/>
</dbReference>
<proteinExistence type="predicted"/>
<keyword evidence="2" id="KW-1185">Reference proteome</keyword>
<organism evidence="1 2">
    <name type="scientific">Potamilus streckersoni</name>
    <dbReference type="NCBI Taxonomy" id="2493646"/>
    <lineage>
        <taxon>Eukaryota</taxon>
        <taxon>Metazoa</taxon>
        <taxon>Spiralia</taxon>
        <taxon>Lophotrochozoa</taxon>
        <taxon>Mollusca</taxon>
        <taxon>Bivalvia</taxon>
        <taxon>Autobranchia</taxon>
        <taxon>Heteroconchia</taxon>
        <taxon>Palaeoheterodonta</taxon>
        <taxon>Unionida</taxon>
        <taxon>Unionoidea</taxon>
        <taxon>Unionidae</taxon>
        <taxon>Ambleminae</taxon>
        <taxon>Lampsilini</taxon>
        <taxon>Potamilus</taxon>
    </lineage>
</organism>
<evidence type="ECO:0000313" key="2">
    <source>
        <dbReference type="Proteomes" id="UP001195483"/>
    </source>
</evidence>
<evidence type="ECO:0000313" key="1">
    <source>
        <dbReference type="EMBL" id="KAK3603330.1"/>
    </source>
</evidence>
<dbReference type="EMBL" id="JAEAOA010001549">
    <property type="protein sequence ID" value="KAK3603330.1"/>
    <property type="molecule type" value="Genomic_DNA"/>
</dbReference>
<sequence length="313" mass="35835">MSIDNLKIINIQGIDTNFTRFDIDSRFSLMERLVALHEPTILLLDDPYDGNLFKASIFQKYETVTSDINQNIVMLYDANRVSATKQRDIRPDVQYLNFDNIVIPNFEVLSPQPMQEVINRFACLTWTGANIYEEENKRKSYIEQLISLSQAIAMTRNLPILMGGDFKFPISELKKLVNSRNQSAFSSLREDTQPMFEQFGIGLASQVDYQLGRPKRLLTMKVHEIPRHNGTISKNDCFVASQELRLRAPSFINIDELWSTAIYLRGEKECNGGKPLSNQTTMNGHCERPSPAQFCPTKTDIYVPQRPPRHHGG</sequence>
<reference evidence="1" key="1">
    <citation type="journal article" date="2021" name="Genome Biol. Evol.">
        <title>A High-Quality Reference Genome for a Parasitic Bivalve with Doubly Uniparental Inheritance (Bivalvia: Unionida).</title>
        <authorList>
            <person name="Smith C.H."/>
        </authorList>
    </citation>
    <scope>NUCLEOTIDE SEQUENCE</scope>
    <source>
        <strain evidence="1">CHS0354</strain>
    </source>
</reference>
<comment type="caution">
    <text evidence="1">The sequence shown here is derived from an EMBL/GenBank/DDBJ whole genome shotgun (WGS) entry which is preliminary data.</text>
</comment>
<dbReference type="AlphaFoldDB" id="A0AAE0W7R7"/>
<reference evidence="1" key="2">
    <citation type="journal article" date="2021" name="Genome Biol. Evol.">
        <title>Developing a high-quality reference genome for a parasitic bivalve with doubly uniparental inheritance (Bivalvia: Unionida).</title>
        <authorList>
            <person name="Smith C.H."/>
        </authorList>
    </citation>
    <scope>NUCLEOTIDE SEQUENCE</scope>
    <source>
        <strain evidence="1">CHS0354</strain>
        <tissue evidence="1">Mantle</tissue>
    </source>
</reference>
<reference evidence="1" key="3">
    <citation type="submission" date="2023-05" db="EMBL/GenBank/DDBJ databases">
        <authorList>
            <person name="Smith C.H."/>
        </authorList>
    </citation>
    <scope>NUCLEOTIDE SEQUENCE</scope>
    <source>
        <strain evidence="1">CHS0354</strain>
        <tissue evidence="1">Mantle</tissue>
    </source>
</reference>
<name>A0AAE0W7R7_9BIVA</name>
<accession>A0AAE0W7R7</accession>